<evidence type="ECO:0000256" key="11">
    <source>
        <dbReference type="ARBA" id="ARBA00049893"/>
    </source>
</evidence>
<comment type="function">
    <text evidence="2">Purine nucleoside enzyme that catalyzes the phosphorolysis of adenosine and inosine nucleosides, yielding D-ribose 1-phosphate and the respective free bases, adenine and hypoxanthine. Also catalyzes the phosphorolysis of S-methyl-5'-thioadenosine into adenine and S-methyl-5-thio-alpha-D-ribose 1-phosphate. Also has adenosine deaminase activity.</text>
</comment>
<dbReference type="InterPro" id="IPR003730">
    <property type="entry name" value="Cu_polyphenol_OxRdtase"/>
</dbReference>
<comment type="caution">
    <text evidence="13">The sequence shown here is derived from an EMBL/GenBank/DDBJ whole genome shotgun (WGS) entry which is preliminary data.</text>
</comment>
<evidence type="ECO:0000313" key="14">
    <source>
        <dbReference type="Proteomes" id="UP001247307"/>
    </source>
</evidence>
<dbReference type="EMBL" id="JAVDUI010000001">
    <property type="protein sequence ID" value="MDR6891314.1"/>
    <property type="molecule type" value="Genomic_DNA"/>
</dbReference>
<feature type="region of interest" description="Disordered" evidence="12">
    <location>
        <begin position="73"/>
        <end position="94"/>
    </location>
</feature>
<accession>A0AAE3YDC2</accession>
<comment type="catalytic activity">
    <reaction evidence="10">
        <text>adenosine + phosphate = alpha-D-ribose 1-phosphate + adenine</text>
        <dbReference type="Rhea" id="RHEA:27642"/>
        <dbReference type="ChEBI" id="CHEBI:16335"/>
        <dbReference type="ChEBI" id="CHEBI:16708"/>
        <dbReference type="ChEBI" id="CHEBI:43474"/>
        <dbReference type="ChEBI" id="CHEBI:57720"/>
        <dbReference type="EC" id="2.4.2.1"/>
    </reaction>
    <physiologicalReaction direction="left-to-right" evidence="10">
        <dbReference type="Rhea" id="RHEA:27643"/>
    </physiologicalReaction>
</comment>
<dbReference type="InterPro" id="IPR011324">
    <property type="entry name" value="Cytotoxic_necrot_fac-like_cat"/>
</dbReference>
<evidence type="ECO:0000256" key="2">
    <source>
        <dbReference type="ARBA" id="ARBA00003215"/>
    </source>
</evidence>
<evidence type="ECO:0000256" key="7">
    <source>
        <dbReference type="ARBA" id="ARBA00022833"/>
    </source>
</evidence>
<dbReference type="Gene3D" id="3.60.140.10">
    <property type="entry name" value="CNF1/YfiH-like putative cysteine hydrolases"/>
    <property type="match status" value="1"/>
</dbReference>
<feature type="region of interest" description="Disordered" evidence="12">
    <location>
        <begin position="258"/>
        <end position="282"/>
    </location>
</feature>
<evidence type="ECO:0000256" key="12">
    <source>
        <dbReference type="SAM" id="MobiDB-lite"/>
    </source>
</evidence>
<dbReference type="GO" id="GO:0017061">
    <property type="term" value="F:S-methyl-5-thioadenosine phosphorylase activity"/>
    <property type="evidence" value="ECO:0007669"/>
    <property type="project" value="UniProtKB-EC"/>
</dbReference>
<dbReference type="RefSeq" id="WP_309848962.1">
    <property type="nucleotide sequence ID" value="NZ_BAAAIU010000004.1"/>
</dbReference>
<dbReference type="AlphaFoldDB" id="A0AAE3YDC2"/>
<dbReference type="PANTHER" id="PTHR30616">
    <property type="entry name" value="UNCHARACTERIZED PROTEIN YFIH"/>
    <property type="match status" value="1"/>
</dbReference>
<comment type="catalytic activity">
    <reaction evidence="1">
        <text>inosine + phosphate = alpha-D-ribose 1-phosphate + hypoxanthine</text>
        <dbReference type="Rhea" id="RHEA:27646"/>
        <dbReference type="ChEBI" id="CHEBI:17368"/>
        <dbReference type="ChEBI" id="CHEBI:17596"/>
        <dbReference type="ChEBI" id="CHEBI:43474"/>
        <dbReference type="ChEBI" id="CHEBI:57720"/>
        <dbReference type="EC" id="2.4.2.1"/>
    </reaction>
    <physiologicalReaction direction="left-to-right" evidence="1">
        <dbReference type="Rhea" id="RHEA:27647"/>
    </physiologicalReaction>
</comment>
<gene>
    <name evidence="13" type="ORF">J2S35_000254</name>
</gene>
<keyword evidence="14" id="KW-1185">Reference proteome</keyword>
<dbReference type="PANTHER" id="PTHR30616:SF2">
    <property type="entry name" value="PURINE NUCLEOSIDE PHOSPHORYLASE LACC1"/>
    <property type="match status" value="1"/>
</dbReference>
<evidence type="ECO:0000256" key="4">
    <source>
        <dbReference type="ARBA" id="ARBA00022679"/>
    </source>
</evidence>
<dbReference type="SUPFAM" id="SSF64438">
    <property type="entry name" value="CNF1/YfiH-like putative cysteine hydrolases"/>
    <property type="match status" value="1"/>
</dbReference>
<comment type="similarity">
    <text evidence="3">Belongs to the purine nucleoside phosphorylase YfiH/LACC1 family.</text>
</comment>
<dbReference type="InterPro" id="IPR038371">
    <property type="entry name" value="Cu_polyphenol_OxRdtase_sf"/>
</dbReference>
<evidence type="ECO:0000256" key="1">
    <source>
        <dbReference type="ARBA" id="ARBA00000553"/>
    </source>
</evidence>
<evidence type="ECO:0000256" key="6">
    <source>
        <dbReference type="ARBA" id="ARBA00022801"/>
    </source>
</evidence>
<evidence type="ECO:0000256" key="3">
    <source>
        <dbReference type="ARBA" id="ARBA00007353"/>
    </source>
</evidence>
<evidence type="ECO:0000313" key="13">
    <source>
        <dbReference type="EMBL" id="MDR6891314.1"/>
    </source>
</evidence>
<sequence length="282" mass="28829">MTHAAASPVEWHELHGARWAFTTAAQGNLALHVGDDPVAVRQRRARIAAEAGCESFEFMDQYHSDVVAHVPPRAARQSQDSGPQTAAAGEAPAAAQAASAGLESAAQRDAVRADAMVSRSVPLAVLVADCVPVVFVAHGPQGAVAVGVAHAGREGLLSGILERTVEALRAEAPGAGIAAVVGPSICGECYEVPEEMAAAGEARSPGVRSATRRGTPSLDLPGRARAILESLDVDAHVVGACTLEDERYPSHRRDPGAGRLAGLVIPPDSVSPGAAHVGEEAA</sequence>
<comment type="catalytic activity">
    <reaction evidence="11">
        <text>S-methyl-5'-thioadenosine + phosphate = 5-(methylsulfanyl)-alpha-D-ribose 1-phosphate + adenine</text>
        <dbReference type="Rhea" id="RHEA:11852"/>
        <dbReference type="ChEBI" id="CHEBI:16708"/>
        <dbReference type="ChEBI" id="CHEBI:17509"/>
        <dbReference type="ChEBI" id="CHEBI:43474"/>
        <dbReference type="ChEBI" id="CHEBI:58533"/>
        <dbReference type="EC" id="2.4.2.28"/>
    </reaction>
    <physiologicalReaction direction="left-to-right" evidence="11">
        <dbReference type="Rhea" id="RHEA:11853"/>
    </physiologicalReaction>
</comment>
<dbReference type="GO" id="GO:0005507">
    <property type="term" value="F:copper ion binding"/>
    <property type="evidence" value="ECO:0007669"/>
    <property type="project" value="TreeGrafter"/>
</dbReference>
<dbReference type="Pfam" id="PF02578">
    <property type="entry name" value="Cu-oxidase_4"/>
    <property type="match status" value="1"/>
</dbReference>
<protein>
    <submittedName>
        <fullName evidence="13">YfiH family protein</fullName>
    </submittedName>
</protein>
<dbReference type="Proteomes" id="UP001247307">
    <property type="component" value="Unassembled WGS sequence"/>
</dbReference>
<dbReference type="GO" id="GO:0016787">
    <property type="term" value="F:hydrolase activity"/>
    <property type="evidence" value="ECO:0007669"/>
    <property type="project" value="UniProtKB-KW"/>
</dbReference>
<comment type="catalytic activity">
    <reaction evidence="9">
        <text>adenosine + H2O + H(+) = inosine + NH4(+)</text>
        <dbReference type="Rhea" id="RHEA:24408"/>
        <dbReference type="ChEBI" id="CHEBI:15377"/>
        <dbReference type="ChEBI" id="CHEBI:15378"/>
        <dbReference type="ChEBI" id="CHEBI:16335"/>
        <dbReference type="ChEBI" id="CHEBI:17596"/>
        <dbReference type="ChEBI" id="CHEBI:28938"/>
        <dbReference type="EC" id="3.5.4.4"/>
    </reaction>
    <physiologicalReaction direction="left-to-right" evidence="9">
        <dbReference type="Rhea" id="RHEA:24409"/>
    </physiologicalReaction>
</comment>
<evidence type="ECO:0000256" key="5">
    <source>
        <dbReference type="ARBA" id="ARBA00022723"/>
    </source>
</evidence>
<keyword evidence="6" id="KW-0378">Hydrolase</keyword>
<proteinExistence type="inferred from homology"/>
<keyword evidence="8" id="KW-0186">Copper</keyword>
<reference evidence="13" key="1">
    <citation type="submission" date="2023-07" db="EMBL/GenBank/DDBJ databases">
        <title>Sequencing the genomes of 1000 actinobacteria strains.</title>
        <authorList>
            <person name="Klenk H.-P."/>
        </authorList>
    </citation>
    <scope>NUCLEOTIDE SEQUENCE</scope>
    <source>
        <strain evidence="13">DSM 13988</strain>
    </source>
</reference>
<evidence type="ECO:0000256" key="8">
    <source>
        <dbReference type="ARBA" id="ARBA00023008"/>
    </source>
</evidence>
<evidence type="ECO:0000256" key="9">
    <source>
        <dbReference type="ARBA" id="ARBA00047989"/>
    </source>
</evidence>
<name>A0AAE3YDC2_9MICC</name>
<dbReference type="CDD" id="cd16833">
    <property type="entry name" value="YfiH"/>
    <property type="match status" value="1"/>
</dbReference>
<evidence type="ECO:0000256" key="10">
    <source>
        <dbReference type="ARBA" id="ARBA00048968"/>
    </source>
</evidence>
<keyword evidence="7" id="KW-0862">Zinc</keyword>
<keyword evidence="5" id="KW-0479">Metal-binding</keyword>
<keyword evidence="4" id="KW-0808">Transferase</keyword>
<organism evidence="13 14">
    <name type="scientific">Falsarthrobacter nasiphocae</name>
    <dbReference type="NCBI Taxonomy" id="189863"/>
    <lineage>
        <taxon>Bacteria</taxon>
        <taxon>Bacillati</taxon>
        <taxon>Actinomycetota</taxon>
        <taxon>Actinomycetes</taxon>
        <taxon>Micrococcales</taxon>
        <taxon>Micrococcaceae</taxon>
        <taxon>Falsarthrobacter</taxon>
    </lineage>
</organism>